<accession>A0A7Y9RSU9</accession>
<evidence type="ECO:0000259" key="1">
    <source>
        <dbReference type="Pfam" id="PF13556"/>
    </source>
</evidence>
<evidence type="ECO:0000313" key="4">
    <source>
        <dbReference type="Proteomes" id="UP000544110"/>
    </source>
</evidence>
<dbReference type="EMBL" id="JACCAC010000001">
    <property type="protein sequence ID" value="NYG54586.1"/>
    <property type="molecule type" value="Genomic_DNA"/>
</dbReference>
<sequence length="391" mass="41197">MRGETRSFLAEVRAGRVEPITEVLVATIVEENPGYRGTGVVPPADLRESCRANVERVLELLAVSADGRDPQASPYFDAARATGRRRAEQGLPLDVVLRSFRIGGRLVWDDLNELAGDRLPAEELRELGSRLWVVVDESSAQVAAAYHEAEAATVRADAQLRAELWEALLAGRLRGGADEVDTARVLGVPPRTPLVVVVSDGPPPARVEAGLAVDGIASAWTPRGRGAVGVVAAPDDPCGTARRVATLWGTPPDSRAGLAVAGRLQEVERGHVEAGLALRAAAGRPGATLLDDVLPDVLLLTAPALAVRLVEQRLGRVLALPAPERDLLLDTLEAWVAAAGSAGAAASALHCHRNTVLNRVRRLEALLGQELSGPAPVELALALRAHRLGAV</sequence>
<dbReference type="InterPro" id="IPR051448">
    <property type="entry name" value="CdaR-like_regulators"/>
</dbReference>
<reference evidence="3 4" key="1">
    <citation type="submission" date="2020-07" db="EMBL/GenBank/DDBJ databases">
        <title>Sequencing the genomes of 1000 actinobacteria strains.</title>
        <authorList>
            <person name="Klenk H.-P."/>
        </authorList>
    </citation>
    <scope>NUCLEOTIDE SEQUENCE [LARGE SCALE GENOMIC DNA]</scope>
    <source>
        <strain evidence="3 4">DSM 24552</strain>
    </source>
</reference>
<name>A0A7Y9RSU9_9ACTN</name>
<gene>
    <name evidence="3" type="ORF">BJ989_000890</name>
</gene>
<comment type="caution">
    <text evidence="3">The sequence shown here is derived from an EMBL/GenBank/DDBJ whole genome shotgun (WGS) entry which is preliminary data.</text>
</comment>
<dbReference type="InterPro" id="IPR042070">
    <property type="entry name" value="PucR_C-HTH_sf"/>
</dbReference>
<organism evidence="3 4">
    <name type="scientific">Nocardioides perillae</name>
    <dbReference type="NCBI Taxonomy" id="1119534"/>
    <lineage>
        <taxon>Bacteria</taxon>
        <taxon>Bacillati</taxon>
        <taxon>Actinomycetota</taxon>
        <taxon>Actinomycetes</taxon>
        <taxon>Propionibacteriales</taxon>
        <taxon>Nocardioidaceae</taxon>
        <taxon>Nocardioides</taxon>
    </lineage>
</organism>
<evidence type="ECO:0008006" key="5">
    <source>
        <dbReference type="Google" id="ProtNLM"/>
    </source>
</evidence>
<evidence type="ECO:0000259" key="2">
    <source>
        <dbReference type="Pfam" id="PF14361"/>
    </source>
</evidence>
<proteinExistence type="predicted"/>
<keyword evidence="4" id="KW-1185">Reference proteome</keyword>
<feature type="domain" description="PucR C-terminal helix-turn-helix" evidence="1">
    <location>
        <begin position="328"/>
        <end position="385"/>
    </location>
</feature>
<dbReference type="InterPro" id="IPR025751">
    <property type="entry name" value="RsbRD_N_dom"/>
</dbReference>
<dbReference type="Gene3D" id="1.10.10.2840">
    <property type="entry name" value="PucR C-terminal helix-turn-helix domain"/>
    <property type="match status" value="1"/>
</dbReference>
<dbReference type="Pfam" id="PF14361">
    <property type="entry name" value="RsbRD_N"/>
    <property type="match status" value="1"/>
</dbReference>
<dbReference type="PANTHER" id="PTHR33744:SF1">
    <property type="entry name" value="DNA-BINDING TRANSCRIPTIONAL ACTIVATOR ADER"/>
    <property type="match status" value="1"/>
</dbReference>
<dbReference type="Pfam" id="PF13556">
    <property type="entry name" value="HTH_30"/>
    <property type="match status" value="1"/>
</dbReference>
<dbReference type="RefSeq" id="WP_179517179.1">
    <property type="nucleotide sequence ID" value="NZ_JACCAC010000001.1"/>
</dbReference>
<evidence type="ECO:0000313" key="3">
    <source>
        <dbReference type="EMBL" id="NYG54586.1"/>
    </source>
</evidence>
<dbReference type="Proteomes" id="UP000544110">
    <property type="component" value="Unassembled WGS sequence"/>
</dbReference>
<protein>
    <recommendedName>
        <fullName evidence="5">PucR family transcriptional regulator</fullName>
    </recommendedName>
</protein>
<dbReference type="InterPro" id="IPR025736">
    <property type="entry name" value="PucR_C-HTH_dom"/>
</dbReference>
<feature type="domain" description="RsbT co-antagonist protein RsbRD N-terminal" evidence="2">
    <location>
        <begin position="20"/>
        <end position="161"/>
    </location>
</feature>
<dbReference type="AlphaFoldDB" id="A0A7Y9RSU9"/>
<dbReference type="PANTHER" id="PTHR33744">
    <property type="entry name" value="CARBOHYDRATE DIACID REGULATOR"/>
    <property type="match status" value="1"/>
</dbReference>